<feature type="compositionally biased region" description="Basic residues" evidence="5">
    <location>
        <begin position="12"/>
        <end position="38"/>
    </location>
</feature>
<evidence type="ECO:0000256" key="3">
    <source>
        <dbReference type="ARBA" id="ARBA00023187"/>
    </source>
</evidence>
<evidence type="ECO:0000313" key="8">
    <source>
        <dbReference type="Proteomes" id="UP001491310"/>
    </source>
</evidence>
<dbReference type="CDD" id="cd12232">
    <property type="entry name" value="RRM3_U2AF65"/>
    <property type="match status" value="1"/>
</dbReference>
<name>A0ABR2YWW6_9CHLO</name>
<dbReference type="CDD" id="cd12254">
    <property type="entry name" value="RRM_hnRNPH_ESRPs_RBM12_like"/>
    <property type="match status" value="1"/>
</dbReference>
<dbReference type="InterPro" id="IPR000504">
    <property type="entry name" value="RRM_dom"/>
</dbReference>
<dbReference type="InterPro" id="IPR035979">
    <property type="entry name" value="RBD_domain_sf"/>
</dbReference>
<dbReference type="EMBL" id="JALJOT010000003">
    <property type="protein sequence ID" value="KAK9916263.1"/>
    <property type="molecule type" value="Genomic_DNA"/>
</dbReference>
<dbReference type="PROSITE" id="PS50102">
    <property type="entry name" value="RRM"/>
    <property type="match status" value="2"/>
</dbReference>
<dbReference type="SMART" id="SM00361">
    <property type="entry name" value="RRM_1"/>
    <property type="match status" value="1"/>
</dbReference>
<dbReference type="PANTHER" id="PTHR23139">
    <property type="entry name" value="RNA-BINDING PROTEIN"/>
    <property type="match status" value="1"/>
</dbReference>
<comment type="caution">
    <text evidence="7">The sequence shown here is derived from an EMBL/GenBank/DDBJ whole genome shotgun (WGS) entry which is preliminary data.</text>
</comment>
<dbReference type="Gene3D" id="3.30.70.330">
    <property type="match status" value="3"/>
</dbReference>
<keyword evidence="1" id="KW-0507">mRNA processing</keyword>
<dbReference type="InterPro" id="IPR012677">
    <property type="entry name" value="Nucleotide-bd_a/b_plait_sf"/>
</dbReference>
<evidence type="ECO:0000313" key="7">
    <source>
        <dbReference type="EMBL" id="KAK9916263.1"/>
    </source>
</evidence>
<feature type="domain" description="RRM" evidence="6">
    <location>
        <begin position="104"/>
        <end position="187"/>
    </location>
</feature>
<feature type="domain" description="RRM" evidence="6">
    <location>
        <begin position="217"/>
        <end position="307"/>
    </location>
</feature>
<gene>
    <name evidence="7" type="ORF">WJX75_000650</name>
</gene>
<keyword evidence="3" id="KW-0508">mRNA splicing</keyword>
<evidence type="ECO:0000259" key="6">
    <source>
        <dbReference type="PROSITE" id="PS50102"/>
    </source>
</evidence>
<feature type="region of interest" description="Disordered" evidence="5">
    <location>
        <begin position="1"/>
        <end position="67"/>
    </location>
</feature>
<accession>A0ABR2YWW6</accession>
<feature type="compositionally biased region" description="Basic and acidic residues" evidence="5">
    <location>
        <begin position="39"/>
        <end position="51"/>
    </location>
</feature>
<proteinExistence type="predicted"/>
<dbReference type="InterPro" id="IPR003954">
    <property type="entry name" value="RRM_euk-type"/>
</dbReference>
<reference evidence="7 8" key="1">
    <citation type="journal article" date="2024" name="Nat. Commun.">
        <title>Phylogenomics reveals the evolutionary origins of lichenization in chlorophyte algae.</title>
        <authorList>
            <person name="Puginier C."/>
            <person name="Libourel C."/>
            <person name="Otte J."/>
            <person name="Skaloud P."/>
            <person name="Haon M."/>
            <person name="Grisel S."/>
            <person name="Petersen M."/>
            <person name="Berrin J.G."/>
            <person name="Delaux P.M."/>
            <person name="Dal Grande F."/>
            <person name="Keller J."/>
        </authorList>
    </citation>
    <scope>NUCLEOTIDE SEQUENCE [LARGE SCALE GENOMIC DNA]</scope>
    <source>
        <strain evidence="7 8">SAG 216-7</strain>
    </source>
</reference>
<evidence type="ECO:0000256" key="4">
    <source>
        <dbReference type="PROSITE-ProRule" id="PRU00176"/>
    </source>
</evidence>
<keyword evidence="2 4" id="KW-0694">RNA-binding</keyword>
<evidence type="ECO:0000256" key="5">
    <source>
        <dbReference type="SAM" id="MobiDB-lite"/>
    </source>
</evidence>
<protein>
    <recommendedName>
        <fullName evidence="6">RRM domain-containing protein</fullName>
    </recommendedName>
</protein>
<evidence type="ECO:0000256" key="2">
    <source>
        <dbReference type="ARBA" id="ARBA00022884"/>
    </source>
</evidence>
<dbReference type="Proteomes" id="UP001491310">
    <property type="component" value="Unassembled WGS sequence"/>
</dbReference>
<feature type="compositionally biased region" description="Basic and acidic residues" evidence="5">
    <location>
        <begin position="1"/>
        <end position="11"/>
    </location>
</feature>
<keyword evidence="8" id="KW-1185">Reference proteome</keyword>
<sequence length="472" mass="51389">MARERSRERSRDNKHKSSRRRSRSRSRSKDRSRRKHSSRDRSRERDRSPGRRRDRKSSFSDAEQVQQAQMAIQQQQLQQQMLSQQLLLQQQAMMGGAASGKKQREVYVGNLTIGAVTDVMLRELFNGALAHLMPDPQLNPPVINVGMDPSGRFGFVEMRTEELATSGMALDKVELCGRNINVGRPKGYVEPPQGHAPPAQLASAQMFAARLGTGPTRVVLLKNMLKALQLLDETERTELLEDVREECGKYGTVEGIAVPRPPPTVGADEPSRVYIKFGTPNESSKVKEAFNGRQFDGNSISAAFASEDDFNQAAAGKWTGAAPQAPGAGFMASPMGGPAPLPAGISGIAALNPATGGMVNPNMAPVLDPATVPFQEGWIKLRGIPFAITKQDICSFFSACGQMSEDKVKLVLGPDGRPTGEAYVEISGAGAKLRLALAKDRQIMPGSSRYIEIFTSTRDEVDRRALSGVMLV</sequence>
<organism evidence="7 8">
    <name type="scientific">Coccomyxa subellipsoidea</name>
    <dbReference type="NCBI Taxonomy" id="248742"/>
    <lineage>
        <taxon>Eukaryota</taxon>
        <taxon>Viridiplantae</taxon>
        <taxon>Chlorophyta</taxon>
        <taxon>core chlorophytes</taxon>
        <taxon>Trebouxiophyceae</taxon>
        <taxon>Trebouxiophyceae incertae sedis</taxon>
        <taxon>Coccomyxaceae</taxon>
        <taxon>Coccomyxa</taxon>
    </lineage>
</organism>
<dbReference type="SUPFAM" id="SSF54928">
    <property type="entry name" value="RNA-binding domain, RBD"/>
    <property type="match status" value="2"/>
</dbReference>
<evidence type="ECO:0000256" key="1">
    <source>
        <dbReference type="ARBA" id="ARBA00022664"/>
    </source>
</evidence>